<dbReference type="eggNOG" id="COG1663">
    <property type="taxonomic scope" value="Bacteria"/>
</dbReference>
<reference evidence="14 15" key="1">
    <citation type="submission" date="2017-03" db="EMBL/GenBank/DDBJ databases">
        <title>Foreign affairs: Plasmid Transfer between Roseobacters and Rhizobia.</title>
        <authorList>
            <person name="Bartling P."/>
            <person name="Bunk B."/>
            <person name="Overmann J."/>
            <person name="Brinkmann H."/>
            <person name="Petersen J."/>
        </authorList>
    </citation>
    <scope>NUCLEOTIDE SEQUENCE [LARGE SCALE GENOMIC DNA]</scope>
    <source>
        <strain evidence="14 15">MACL11</strain>
    </source>
</reference>
<evidence type="ECO:0000256" key="9">
    <source>
        <dbReference type="ARBA" id="ARBA00022777"/>
    </source>
</evidence>
<evidence type="ECO:0000256" key="4">
    <source>
        <dbReference type="ARBA" id="ARBA00016436"/>
    </source>
</evidence>
<dbReference type="GO" id="GO:0009029">
    <property type="term" value="F:lipid-A 4'-kinase activity"/>
    <property type="evidence" value="ECO:0007669"/>
    <property type="project" value="UniProtKB-UniRule"/>
</dbReference>
<dbReference type="HAMAP" id="MF_00409">
    <property type="entry name" value="LpxK"/>
    <property type="match status" value="1"/>
</dbReference>
<sequence length="346" mass="36568">MKKTTRAFWWKRGHPLSLLLLPVSWIYAAVAGRRMRQAAGARVGVPVLCVGNFTVGGTGKTPVAEALARAARKSGKRPGFLLRGYGGKVEGAVLVDPQRHGFRDVGDEALMLSRLAPVAVSPARVDAAALLEQAGVDFIIMDDGLQSGRLKPDFAVAVVDAKRGFGNGRCLPAGPLRAPLAAQFPKVDAVLLNGAGGAEEQVRNAARKAHRQVEVLHQRPVPGGEDLGGRDVLAYAGIGDPEKFFATLEGLGARVRRAVALADHQPISEALARSLLANAGTLLPVTTAKDMARLQGGGGPAISALRENSRVVEITAVFDNPAMPAGMIIATLDAFRRRVEADRQKR</sequence>
<keyword evidence="5 13" id="KW-0444">Lipid biosynthesis</keyword>
<evidence type="ECO:0000256" key="11">
    <source>
        <dbReference type="ARBA" id="ARBA00023098"/>
    </source>
</evidence>
<gene>
    <name evidence="13 14" type="primary">lpxK</name>
    <name evidence="14" type="ORF">Mame_01221</name>
</gene>
<organism evidence="14 15">
    <name type="scientific">Martelella mediterranea DSM 17316</name>
    <dbReference type="NCBI Taxonomy" id="1122214"/>
    <lineage>
        <taxon>Bacteria</taxon>
        <taxon>Pseudomonadati</taxon>
        <taxon>Pseudomonadota</taxon>
        <taxon>Alphaproteobacteria</taxon>
        <taxon>Hyphomicrobiales</taxon>
        <taxon>Aurantimonadaceae</taxon>
        <taxon>Martelella</taxon>
    </lineage>
</organism>
<dbReference type="GO" id="GO:0005524">
    <property type="term" value="F:ATP binding"/>
    <property type="evidence" value="ECO:0007669"/>
    <property type="project" value="UniProtKB-UniRule"/>
</dbReference>
<dbReference type="GO" id="GO:0009245">
    <property type="term" value="P:lipid A biosynthetic process"/>
    <property type="evidence" value="ECO:0007669"/>
    <property type="project" value="UniProtKB-UniRule"/>
</dbReference>
<keyword evidence="8 13" id="KW-0547">Nucleotide-binding</keyword>
<proteinExistence type="inferred from homology"/>
<dbReference type="RefSeq" id="WP_018065151.1">
    <property type="nucleotide sequence ID" value="NZ_AQWH01000011.1"/>
</dbReference>
<dbReference type="AlphaFoldDB" id="A0A1U9YYX7"/>
<keyword evidence="10 13" id="KW-0067">ATP-binding</keyword>
<dbReference type="STRING" id="1122214.Mame_01221"/>
<feature type="binding site" evidence="13">
    <location>
        <begin position="54"/>
        <end position="61"/>
    </location>
    <ligand>
        <name>ATP</name>
        <dbReference type="ChEBI" id="CHEBI:30616"/>
    </ligand>
</feature>
<dbReference type="GO" id="GO:0005886">
    <property type="term" value="C:plasma membrane"/>
    <property type="evidence" value="ECO:0007669"/>
    <property type="project" value="TreeGrafter"/>
</dbReference>
<keyword evidence="6 13" id="KW-0441">Lipid A biosynthesis</keyword>
<evidence type="ECO:0000256" key="2">
    <source>
        <dbReference type="ARBA" id="ARBA00004870"/>
    </source>
</evidence>
<dbReference type="GO" id="GO:0009244">
    <property type="term" value="P:lipopolysaccharide core region biosynthetic process"/>
    <property type="evidence" value="ECO:0007669"/>
    <property type="project" value="TreeGrafter"/>
</dbReference>
<dbReference type="Proteomes" id="UP000191135">
    <property type="component" value="Chromosome"/>
</dbReference>
<accession>A0A1U9YYX7</accession>
<evidence type="ECO:0000256" key="12">
    <source>
        <dbReference type="ARBA" id="ARBA00029757"/>
    </source>
</evidence>
<evidence type="ECO:0000256" key="7">
    <source>
        <dbReference type="ARBA" id="ARBA00022679"/>
    </source>
</evidence>
<comment type="catalytic activity">
    <reaction evidence="13">
        <text>a lipid A disaccharide + ATP = a lipid IVA + ADP + H(+)</text>
        <dbReference type="Rhea" id="RHEA:67840"/>
        <dbReference type="ChEBI" id="CHEBI:15378"/>
        <dbReference type="ChEBI" id="CHEBI:30616"/>
        <dbReference type="ChEBI" id="CHEBI:176343"/>
        <dbReference type="ChEBI" id="CHEBI:176425"/>
        <dbReference type="ChEBI" id="CHEBI:456216"/>
        <dbReference type="EC" id="2.7.1.130"/>
    </reaction>
</comment>
<dbReference type="InterPro" id="IPR027417">
    <property type="entry name" value="P-loop_NTPase"/>
</dbReference>
<keyword evidence="15" id="KW-1185">Reference proteome</keyword>
<evidence type="ECO:0000256" key="6">
    <source>
        <dbReference type="ARBA" id="ARBA00022556"/>
    </source>
</evidence>
<dbReference type="UniPathway" id="UPA00359">
    <property type="reaction ID" value="UER00482"/>
</dbReference>
<keyword evidence="11 13" id="KW-0443">Lipid metabolism</keyword>
<dbReference type="EC" id="2.7.1.130" evidence="3 13"/>
<evidence type="ECO:0000256" key="1">
    <source>
        <dbReference type="ARBA" id="ARBA00002274"/>
    </source>
</evidence>
<dbReference type="KEGG" id="mmed:Mame_01221"/>
<dbReference type="EMBL" id="CP020330">
    <property type="protein sequence ID" value="AQZ50590.1"/>
    <property type="molecule type" value="Genomic_DNA"/>
</dbReference>
<evidence type="ECO:0000256" key="5">
    <source>
        <dbReference type="ARBA" id="ARBA00022516"/>
    </source>
</evidence>
<dbReference type="InterPro" id="IPR003758">
    <property type="entry name" value="LpxK"/>
</dbReference>
<name>A0A1U9YYX7_9HYPH</name>
<comment type="similarity">
    <text evidence="13">Belongs to the LpxK family.</text>
</comment>
<evidence type="ECO:0000256" key="10">
    <source>
        <dbReference type="ARBA" id="ARBA00022840"/>
    </source>
</evidence>
<dbReference type="SUPFAM" id="SSF52540">
    <property type="entry name" value="P-loop containing nucleoside triphosphate hydrolases"/>
    <property type="match status" value="1"/>
</dbReference>
<dbReference type="Pfam" id="PF02606">
    <property type="entry name" value="LpxK"/>
    <property type="match status" value="1"/>
</dbReference>
<protein>
    <recommendedName>
        <fullName evidence="4 13">Tetraacyldisaccharide 4'-kinase</fullName>
        <ecNumber evidence="3 13">2.7.1.130</ecNumber>
    </recommendedName>
    <alternativeName>
        <fullName evidence="12 13">Lipid A 4'-kinase</fullName>
    </alternativeName>
</protein>
<keyword evidence="7 13" id="KW-0808">Transferase</keyword>
<evidence type="ECO:0000256" key="3">
    <source>
        <dbReference type="ARBA" id="ARBA00012071"/>
    </source>
</evidence>
<comment type="pathway">
    <text evidence="2 13">Glycolipid biosynthesis; lipid IV(A) biosynthesis; lipid IV(A) from (3R)-3-hydroxytetradecanoyl-[acyl-carrier-protein] and UDP-N-acetyl-alpha-D-glucosamine: step 6/6.</text>
</comment>
<keyword evidence="9 13" id="KW-0418">Kinase</keyword>
<comment type="function">
    <text evidence="1 13">Transfers the gamma-phosphate of ATP to the 4'-position of a tetraacyldisaccharide 1-phosphate intermediate (termed DS-1-P) to form tetraacyldisaccharide 1,4'-bis-phosphate (lipid IVA).</text>
</comment>
<evidence type="ECO:0000256" key="13">
    <source>
        <dbReference type="HAMAP-Rule" id="MF_00409"/>
    </source>
</evidence>
<dbReference type="OrthoDB" id="9766423at2"/>
<dbReference type="PANTHER" id="PTHR42724">
    <property type="entry name" value="TETRAACYLDISACCHARIDE 4'-KINASE"/>
    <property type="match status" value="1"/>
</dbReference>
<evidence type="ECO:0000313" key="14">
    <source>
        <dbReference type="EMBL" id="AQZ50590.1"/>
    </source>
</evidence>
<evidence type="ECO:0000256" key="8">
    <source>
        <dbReference type="ARBA" id="ARBA00022741"/>
    </source>
</evidence>
<evidence type="ECO:0000313" key="15">
    <source>
        <dbReference type="Proteomes" id="UP000191135"/>
    </source>
</evidence>
<dbReference type="NCBIfam" id="TIGR00682">
    <property type="entry name" value="lpxK"/>
    <property type="match status" value="1"/>
</dbReference>
<dbReference type="PANTHER" id="PTHR42724:SF1">
    <property type="entry name" value="TETRAACYLDISACCHARIDE 4'-KINASE, MITOCHONDRIAL-RELATED"/>
    <property type="match status" value="1"/>
</dbReference>